<proteinExistence type="inferred from homology"/>
<name>A0A507FF04_9FUNG</name>
<sequence>MGIISFACKVGVLAYGINWIMQKHSNALTAGLVTSGRSTPVFDCTPSPKGEDKTPIIHATALDNGRIGLEVDLPGYSKENLTLSVSEADKMILLVGSQDGEKDRRFKIKIALPSSADIRDIHAEMHNGVLRVDIGKIAFEGSKILIE</sequence>
<protein>
    <recommendedName>
        <fullName evidence="3">SHSP domain-containing protein</fullName>
    </recommendedName>
</protein>
<dbReference type="PROSITE" id="PS01031">
    <property type="entry name" value="SHSP"/>
    <property type="match status" value="1"/>
</dbReference>
<dbReference type="Pfam" id="PF00011">
    <property type="entry name" value="HSP20"/>
    <property type="match status" value="1"/>
</dbReference>
<reference evidence="4 5" key="1">
    <citation type="journal article" date="2019" name="Sci. Rep.">
        <title>Comparative genomics of chytrid fungi reveal insights into the obligate biotrophic and pathogenic lifestyle of Synchytrium endobioticum.</title>
        <authorList>
            <person name="van de Vossenberg B.T.L.H."/>
            <person name="Warris S."/>
            <person name="Nguyen H.D.T."/>
            <person name="van Gent-Pelzer M.P.E."/>
            <person name="Joly D.L."/>
            <person name="van de Geest H.C."/>
            <person name="Bonants P.J.M."/>
            <person name="Smith D.S."/>
            <person name="Levesque C.A."/>
            <person name="van der Lee T.A.J."/>
        </authorList>
    </citation>
    <scope>NUCLEOTIDE SEQUENCE [LARGE SCALE GENOMIC DNA]</scope>
    <source>
        <strain evidence="4 5">CBS 675.73</strain>
    </source>
</reference>
<dbReference type="CDD" id="cd06464">
    <property type="entry name" value="ACD_sHsps-like"/>
    <property type="match status" value="1"/>
</dbReference>
<keyword evidence="5" id="KW-1185">Reference proteome</keyword>
<organism evidence="4 5">
    <name type="scientific">Chytriomyces confervae</name>
    <dbReference type="NCBI Taxonomy" id="246404"/>
    <lineage>
        <taxon>Eukaryota</taxon>
        <taxon>Fungi</taxon>
        <taxon>Fungi incertae sedis</taxon>
        <taxon>Chytridiomycota</taxon>
        <taxon>Chytridiomycota incertae sedis</taxon>
        <taxon>Chytridiomycetes</taxon>
        <taxon>Chytridiales</taxon>
        <taxon>Chytriomycetaceae</taxon>
        <taxon>Chytriomyces</taxon>
    </lineage>
</organism>
<evidence type="ECO:0000313" key="5">
    <source>
        <dbReference type="Proteomes" id="UP000320333"/>
    </source>
</evidence>
<comment type="caution">
    <text evidence="4">The sequence shown here is derived from an EMBL/GenBank/DDBJ whole genome shotgun (WGS) entry which is preliminary data.</text>
</comment>
<accession>A0A507FF04</accession>
<dbReference type="EMBL" id="QEAP01000102">
    <property type="protein sequence ID" value="TPX74929.1"/>
    <property type="molecule type" value="Genomic_DNA"/>
</dbReference>
<feature type="domain" description="SHSP" evidence="3">
    <location>
        <begin position="47"/>
        <end position="147"/>
    </location>
</feature>
<dbReference type="Gene3D" id="2.60.40.790">
    <property type="match status" value="1"/>
</dbReference>
<evidence type="ECO:0000256" key="1">
    <source>
        <dbReference type="PROSITE-ProRule" id="PRU00285"/>
    </source>
</evidence>
<evidence type="ECO:0000313" key="4">
    <source>
        <dbReference type="EMBL" id="TPX74929.1"/>
    </source>
</evidence>
<dbReference type="OrthoDB" id="1431247at2759"/>
<gene>
    <name evidence="4" type="ORF">CcCBS67573_g03811</name>
</gene>
<comment type="similarity">
    <text evidence="1 2">Belongs to the small heat shock protein (HSP20) family.</text>
</comment>
<evidence type="ECO:0000259" key="3">
    <source>
        <dbReference type="PROSITE" id="PS01031"/>
    </source>
</evidence>
<dbReference type="Proteomes" id="UP000320333">
    <property type="component" value="Unassembled WGS sequence"/>
</dbReference>
<dbReference type="SUPFAM" id="SSF49764">
    <property type="entry name" value="HSP20-like chaperones"/>
    <property type="match status" value="1"/>
</dbReference>
<evidence type="ECO:0000256" key="2">
    <source>
        <dbReference type="RuleBase" id="RU003616"/>
    </source>
</evidence>
<dbReference type="InterPro" id="IPR002068">
    <property type="entry name" value="A-crystallin/Hsp20_dom"/>
</dbReference>
<dbReference type="InterPro" id="IPR008978">
    <property type="entry name" value="HSP20-like_chaperone"/>
</dbReference>
<dbReference type="AlphaFoldDB" id="A0A507FF04"/>